<evidence type="ECO:0000313" key="2">
    <source>
        <dbReference type="EMBL" id="KAJ1089970.1"/>
    </source>
</evidence>
<dbReference type="Proteomes" id="UP001066276">
    <property type="component" value="Chromosome 11"/>
</dbReference>
<name>A0AAV7LEB8_PLEWA</name>
<proteinExistence type="predicted"/>
<reference evidence="2" key="1">
    <citation type="journal article" date="2022" name="bioRxiv">
        <title>Sequencing and chromosome-scale assembly of the giantPleurodeles waltlgenome.</title>
        <authorList>
            <person name="Brown T."/>
            <person name="Elewa A."/>
            <person name="Iarovenko S."/>
            <person name="Subramanian E."/>
            <person name="Araus A.J."/>
            <person name="Petzold A."/>
            <person name="Susuki M."/>
            <person name="Suzuki K.-i.T."/>
            <person name="Hayashi T."/>
            <person name="Toyoda A."/>
            <person name="Oliveira C."/>
            <person name="Osipova E."/>
            <person name="Leigh N.D."/>
            <person name="Simon A."/>
            <person name="Yun M.H."/>
        </authorList>
    </citation>
    <scope>NUCLEOTIDE SEQUENCE</scope>
    <source>
        <strain evidence="2">20211129_DDA</strain>
        <tissue evidence="2">Liver</tissue>
    </source>
</reference>
<keyword evidence="3" id="KW-1185">Reference proteome</keyword>
<accession>A0AAV7LEB8</accession>
<gene>
    <name evidence="2" type="ORF">NDU88_003110</name>
</gene>
<evidence type="ECO:0000256" key="1">
    <source>
        <dbReference type="SAM" id="MobiDB-lite"/>
    </source>
</evidence>
<dbReference type="EMBL" id="JANPWB010000015">
    <property type="protein sequence ID" value="KAJ1089970.1"/>
    <property type="molecule type" value="Genomic_DNA"/>
</dbReference>
<protein>
    <submittedName>
        <fullName evidence="2">Uncharacterized protein</fullName>
    </submittedName>
</protein>
<organism evidence="2 3">
    <name type="scientific">Pleurodeles waltl</name>
    <name type="common">Iberian ribbed newt</name>
    <dbReference type="NCBI Taxonomy" id="8319"/>
    <lineage>
        <taxon>Eukaryota</taxon>
        <taxon>Metazoa</taxon>
        <taxon>Chordata</taxon>
        <taxon>Craniata</taxon>
        <taxon>Vertebrata</taxon>
        <taxon>Euteleostomi</taxon>
        <taxon>Amphibia</taxon>
        <taxon>Batrachia</taxon>
        <taxon>Caudata</taxon>
        <taxon>Salamandroidea</taxon>
        <taxon>Salamandridae</taxon>
        <taxon>Pleurodelinae</taxon>
        <taxon>Pleurodeles</taxon>
    </lineage>
</organism>
<evidence type="ECO:0000313" key="3">
    <source>
        <dbReference type="Proteomes" id="UP001066276"/>
    </source>
</evidence>
<dbReference type="AlphaFoldDB" id="A0AAV7LEB8"/>
<feature type="region of interest" description="Disordered" evidence="1">
    <location>
        <begin position="1"/>
        <end position="81"/>
    </location>
</feature>
<sequence length="122" mass="14015">MGPPSDAWNPDFRVPPSKGKMDSSRIEEEFSPRTRPTTEEEKTPRAEEEETGPEDIPVRHGEQPEKSRDPGKSNFRRDPGEIWLSKDVNDVKLIIASEFLGEHVLWCLPKFPRPTATRRMAF</sequence>
<comment type="caution">
    <text evidence="2">The sequence shown here is derived from an EMBL/GenBank/DDBJ whole genome shotgun (WGS) entry which is preliminary data.</text>
</comment>
<feature type="compositionally biased region" description="Basic and acidic residues" evidence="1">
    <location>
        <begin position="19"/>
        <end position="46"/>
    </location>
</feature>
<feature type="compositionally biased region" description="Basic and acidic residues" evidence="1">
    <location>
        <begin position="56"/>
        <end position="80"/>
    </location>
</feature>